<feature type="compositionally biased region" description="Low complexity" evidence="1">
    <location>
        <begin position="167"/>
        <end position="183"/>
    </location>
</feature>
<sequence length="515" mass="54399">MSDSEGSSSDFELVSHDSVKVAAPPSSGTVAQSASHSVSAGVGRPGFSATSRLATQDIVGRPTSSGSPATESTRRSLNTQLTHSQHAHAQSPPVTDSEYDALSESSMDEADHGLSRDAAGLERAMRVIASVKPSDSAVQDGRFSAFLSGHLSSSSVSETSSSCDLRASHSSLSHSTVSTTTSNDTDDDADAGANAQTPLVTSPLANALNGPAAANHGMAAMNQGDPFPSTFPMSVAHLPTFTLTHANSGGRQDEAPAAHHHQEQFTLPGADTDTDTDDERPLMDMDQVSKSNNAVGHHGFNCDLVMRSRLVHHGFVSRPTSDSFGPEDFEELGSIPTQGAQAQESEPDAHLDSVIDVTPQRSQMGTLANASAAELPDMFDVHRVSDTSALAVAAGETHLRDTASTAADPNGLMQLLPDFETDATRLTQRRPGQVNPTTRHARPCHASPRPPRHARLRLTCRLPARPPRPRTQHLPRRTRRCTSFLAVRRALAPHATCAQAGPDGRCSTRPARAST</sequence>
<dbReference type="EMBL" id="MCFL01000051">
    <property type="protein sequence ID" value="ORZ32083.1"/>
    <property type="molecule type" value="Genomic_DNA"/>
</dbReference>
<feature type="compositionally biased region" description="Polar residues" evidence="1">
    <location>
        <begin position="1"/>
        <end position="10"/>
    </location>
</feature>
<evidence type="ECO:0000313" key="3">
    <source>
        <dbReference type="Proteomes" id="UP000193411"/>
    </source>
</evidence>
<gene>
    <name evidence="2" type="ORF">BCR44DRAFT_1254696</name>
</gene>
<proteinExistence type="predicted"/>
<evidence type="ECO:0000256" key="1">
    <source>
        <dbReference type="SAM" id="MobiDB-lite"/>
    </source>
</evidence>
<comment type="caution">
    <text evidence="2">The sequence shown here is derived from an EMBL/GenBank/DDBJ whole genome shotgun (WGS) entry which is preliminary data.</text>
</comment>
<accession>A0A1Y2HEG4</accession>
<feature type="compositionally biased region" description="Basic and acidic residues" evidence="1">
    <location>
        <begin position="251"/>
        <end position="263"/>
    </location>
</feature>
<feature type="compositionally biased region" description="Polar residues" evidence="1">
    <location>
        <begin position="26"/>
        <end position="38"/>
    </location>
</feature>
<feature type="region of interest" description="Disordered" evidence="1">
    <location>
        <begin position="244"/>
        <end position="283"/>
    </location>
</feature>
<dbReference type="Proteomes" id="UP000193411">
    <property type="component" value="Unassembled WGS sequence"/>
</dbReference>
<feature type="region of interest" description="Disordered" evidence="1">
    <location>
        <begin position="430"/>
        <end position="454"/>
    </location>
</feature>
<protein>
    <submittedName>
        <fullName evidence="2">Uncharacterized protein</fullName>
    </submittedName>
</protein>
<reference evidence="2 3" key="1">
    <citation type="submission" date="2016-07" db="EMBL/GenBank/DDBJ databases">
        <title>Pervasive Adenine N6-methylation of Active Genes in Fungi.</title>
        <authorList>
            <consortium name="DOE Joint Genome Institute"/>
            <person name="Mondo S.J."/>
            <person name="Dannebaum R.O."/>
            <person name="Kuo R.C."/>
            <person name="Labutti K."/>
            <person name="Haridas S."/>
            <person name="Kuo A."/>
            <person name="Salamov A."/>
            <person name="Ahrendt S.R."/>
            <person name="Lipzen A."/>
            <person name="Sullivan W."/>
            <person name="Andreopoulos W.B."/>
            <person name="Clum A."/>
            <person name="Lindquist E."/>
            <person name="Daum C."/>
            <person name="Ramamoorthy G.K."/>
            <person name="Gryganskyi A."/>
            <person name="Culley D."/>
            <person name="Magnuson J.K."/>
            <person name="James T.Y."/>
            <person name="O'Malley M.A."/>
            <person name="Stajich J.E."/>
            <person name="Spatafora J.W."/>
            <person name="Visel A."/>
            <person name="Grigoriev I.V."/>
        </authorList>
    </citation>
    <scope>NUCLEOTIDE SEQUENCE [LARGE SCALE GENOMIC DNA]</scope>
    <source>
        <strain evidence="2 3">PL171</strain>
    </source>
</reference>
<keyword evidence="3" id="KW-1185">Reference proteome</keyword>
<dbReference type="AlphaFoldDB" id="A0A1Y2HEG4"/>
<name>A0A1Y2HEG4_9FUNG</name>
<organism evidence="2 3">
    <name type="scientific">Catenaria anguillulae PL171</name>
    <dbReference type="NCBI Taxonomy" id="765915"/>
    <lineage>
        <taxon>Eukaryota</taxon>
        <taxon>Fungi</taxon>
        <taxon>Fungi incertae sedis</taxon>
        <taxon>Blastocladiomycota</taxon>
        <taxon>Blastocladiomycetes</taxon>
        <taxon>Blastocladiales</taxon>
        <taxon>Catenariaceae</taxon>
        <taxon>Catenaria</taxon>
    </lineage>
</organism>
<evidence type="ECO:0000313" key="2">
    <source>
        <dbReference type="EMBL" id="ORZ32083.1"/>
    </source>
</evidence>
<feature type="region of interest" description="Disordered" evidence="1">
    <location>
        <begin position="1"/>
        <end position="113"/>
    </location>
</feature>
<feature type="compositionally biased region" description="Polar residues" evidence="1">
    <location>
        <begin position="62"/>
        <end position="94"/>
    </location>
</feature>
<feature type="region of interest" description="Disordered" evidence="1">
    <location>
        <begin position="167"/>
        <end position="195"/>
    </location>
</feature>